<sequence length="734" mass="80699">MVAGSKRTAADAGLFPPALKAGQTVLNTTKPLPKPHSPQRQPSPFVDMQTARSADPAQDSKVGEDEGDWLVAESRSSRKKRRKVQHDPEGQPSIAFLDTRPARIQLKALQELVLYLLADGAAPSWLAIKNARRIEKVVVLMIPGLDRELLEKSDLLASASTAGGTGPDTGHSRSIESANVSSTSIPSLDESDAPDVDIPSEEELTRRLLQHVFEVKAPGDSRANRVHSPLQGMLIAPLPETKDEGGKDERFFQSARTSIATFVHTAEELREAEYPIHHAAFTDAKDAQLERDRREQTSQSASAGWVDTNVSVSQPRIPSTFRSEDAVTQGLQPYAVDCEMVLTDDDKSSLARISVVDWHGKTVLDKYVKPALPIKNYFTQYSGITPRHLEDVTTTLEDIQRSLLELLGPDSILLGHSLESDLNALKLTHPFIIDTSIIYPHPRGLPLRSSLKFLANRYLKREIQKQGLNGHDSVEDARAVLDLVRLKCEKGPRWGTLDANGESIFRRIGRSVRPDGSGKLRETAIVEYGTPERGFGRDATYKIACENDDEIVQGVLRAAHGGDTSPDMPADSTTHPADEIPAGGVDFIWSRLRDLEAVRGWNNLPQSSTTSTTGEASTSNNTETTTNAVDDPSTDSTSTTTSNSADLHAAASLTLTRLRTLFASLPPRTLLVAYSGTSDMRPVLHMQQLHAQYRREFKVKKWDELSVQWTDVEEQKLRLAVDRARKGVGLLALR</sequence>
<dbReference type="GO" id="GO:0003676">
    <property type="term" value="F:nucleic acid binding"/>
    <property type="evidence" value="ECO:0007669"/>
    <property type="project" value="InterPro"/>
</dbReference>
<dbReference type="GO" id="GO:0004527">
    <property type="term" value="F:exonuclease activity"/>
    <property type="evidence" value="ECO:0007669"/>
    <property type="project" value="UniProtKB-KW"/>
</dbReference>
<reference evidence="9 10" key="1">
    <citation type="submission" date="2013-03" db="EMBL/GenBank/DDBJ databases">
        <title>The Genome Sequence of Capronia coronata CBS 617.96.</title>
        <authorList>
            <consortium name="The Broad Institute Genomics Platform"/>
            <person name="Cuomo C."/>
            <person name="de Hoog S."/>
            <person name="Gorbushina A."/>
            <person name="Walker B."/>
            <person name="Young S.K."/>
            <person name="Zeng Q."/>
            <person name="Gargeya S."/>
            <person name="Fitzgerald M."/>
            <person name="Haas B."/>
            <person name="Abouelleil A."/>
            <person name="Allen A.W."/>
            <person name="Alvarado L."/>
            <person name="Arachchi H.M."/>
            <person name="Berlin A.M."/>
            <person name="Chapman S.B."/>
            <person name="Gainer-Dewar J."/>
            <person name="Goldberg J."/>
            <person name="Griggs A."/>
            <person name="Gujja S."/>
            <person name="Hansen M."/>
            <person name="Howarth C."/>
            <person name="Imamovic A."/>
            <person name="Ireland A."/>
            <person name="Larimer J."/>
            <person name="McCowan C."/>
            <person name="Murphy C."/>
            <person name="Pearson M."/>
            <person name="Poon T.W."/>
            <person name="Priest M."/>
            <person name="Roberts A."/>
            <person name="Saif S."/>
            <person name="Shea T."/>
            <person name="Sisk P."/>
            <person name="Sykes S."/>
            <person name="Wortman J."/>
            <person name="Nusbaum C."/>
            <person name="Birren B."/>
        </authorList>
    </citation>
    <scope>NUCLEOTIDE SEQUENCE [LARGE SCALE GENOMIC DNA]</scope>
    <source>
        <strain evidence="9 10">CBS 617.96</strain>
    </source>
</reference>
<dbReference type="EMBL" id="AMWN01000004">
    <property type="protein sequence ID" value="EXJ88384.1"/>
    <property type="molecule type" value="Genomic_DNA"/>
</dbReference>
<dbReference type="InterPro" id="IPR012337">
    <property type="entry name" value="RNaseH-like_sf"/>
</dbReference>
<evidence type="ECO:0000313" key="10">
    <source>
        <dbReference type="Proteomes" id="UP000019484"/>
    </source>
</evidence>
<feature type="region of interest" description="Disordered" evidence="7">
    <location>
        <begin position="1"/>
        <end position="95"/>
    </location>
</feature>
<dbReference type="FunFam" id="3.30.420.10:FF:000019">
    <property type="entry name" value="RNA exonuclease NEF-sp"/>
    <property type="match status" value="1"/>
</dbReference>
<dbReference type="InterPro" id="IPR036397">
    <property type="entry name" value="RNaseH_sf"/>
</dbReference>
<evidence type="ECO:0000256" key="1">
    <source>
        <dbReference type="ARBA" id="ARBA00004123"/>
    </source>
</evidence>
<feature type="domain" description="Exonuclease" evidence="8">
    <location>
        <begin position="332"/>
        <end position="493"/>
    </location>
</feature>
<dbReference type="Proteomes" id="UP000019484">
    <property type="component" value="Unassembled WGS sequence"/>
</dbReference>
<feature type="region of interest" description="Disordered" evidence="7">
    <location>
        <begin position="559"/>
        <end position="579"/>
    </location>
</feature>
<dbReference type="eggNOG" id="KOG2248">
    <property type="taxonomic scope" value="Eukaryota"/>
</dbReference>
<dbReference type="InterPro" id="IPR047021">
    <property type="entry name" value="REXO1/3/4-like"/>
</dbReference>
<feature type="region of interest" description="Disordered" evidence="7">
    <location>
        <begin position="160"/>
        <end position="196"/>
    </location>
</feature>
<name>W9Z1K9_9EURO</name>
<dbReference type="RefSeq" id="XP_007724390.1">
    <property type="nucleotide sequence ID" value="XM_007726200.1"/>
</dbReference>
<dbReference type="InterPro" id="IPR034922">
    <property type="entry name" value="REX1-like_exo"/>
</dbReference>
<dbReference type="AlphaFoldDB" id="W9Z1K9"/>
<gene>
    <name evidence="9" type="ORF">A1O1_05314</name>
</gene>
<dbReference type="SMART" id="SM00479">
    <property type="entry name" value="EXOIII"/>
    <property type="match status" value="1"/>
</dbReference>
<keyword evidence="3" id="KW-0540">Nuclease</keyword>
<dbReference type="Pfam" id="PF00929">
    <property type="entry name" value="RNase_T"/>
    <property type="match status" value="1"/>
</dbReference>
<organism evidence="9 10">
    <name type="scientific">Capronia coronata CBS 617.96</name>
    <dbReference type="NCBI Taxonomy" id="1182541"/>
    <lineage>
        <taxon>Eukaryota</taxon>
        <taxon>Fungi</taxon>
        <taxon>Dikarya</taxon>
        <taxon>Ascomycota</taxon>
        <taxon>Pezizomycotina</taxon>
        <taxon>Eurotiomycetes</taxon>
        <taxon>Chaetothyriomycetidae</taxon>
        <taxon>Chaetothyriales</taxon>
        <taxon>Herpotrichiellaceae</taxon>
        <taxon>Capronia</taxon>
    </lineage>
</organism>
<accession>W9Z1K9</accession>
<protein>
    <recommendedName>
        <fullName evidence="8">Exonuclease domain-containing protein</fullName>
    </recommendedName>
</protein>
<evidence type="ECO:0000256" key="4">
    <source>
        <dbReference type="ARBA" id="ARBA00022801"/>
    </source>
</evidence>
<dbReference type="GeneID" id="19160189"/>
<keyword evidence="5" id="KW-0269">Exonuclease</keyword>
<dbReference type="STRING" id="1182541.W9Z1K9"/>
<feature type="region of interest" description="Disordered" evidence="7">
    <location>
        <begin position="602"/>
        <end position="644"/>
    </location>
</feature>
<feature type="compositionally biased region" description="Polar residues" evidence="7">
    <location>
        <begin position="175"/>
        <end position="186"/>
    </location>
</feature>
<evidence type="ECO:0000256" key="2">
    <source>
        <dbReference type="ARBA" id="ARBA00006357"/>
    </source>
</evidence>
<dbReference type="SUPFAM" id="SSF53098">
    <property type="entry name" value="Ribonuclease H-like"/>
    <property type="match status" value="1"/>
</dbReference>
<dbReference type="PANTHER" id="PTHR12801:SF115">
    <property type="entry name" value="FI18136P1-RELATED"/>
    <property type="match status" value="1"/>
</dbReference>
<dbReference type="CDD" id="cd06145">
    <property type="entry name" value="REX1_like"/>
    <property type="match status" value="1"/>
</dbReference>
<dbReference type="PANTHER" id="PTHR12801">
    <property type="entry name" value="RNA EXONUCLEASE REXO1 / RECO3 FAMILY MEMBER-RELATED"/>
    <property type="match status" value="1"/>
</dbReference>
<keyword evidence="10" id="KW-1185">Reference proteome</keyword>
<keyword evidence="6" id="KW-0539">Nucleus</keyword>
<keyword evidence="4" id="KW-0378">Hydrolase</keyword>
<comment type="subcellular location">
    <subcellularLocation>
        <location evidence="1">Nucleus</location>
    </subcellularLocation>
</comment>
<evidence type="ECO:0000256" key="6">
    <source>
        <dbReference type="ARBA" id="ARBA00023242"/>
    </source>
</evidence>
<feature type="compositionally biased region" description="Low complexity" evidence="7">
    <location>
        <begin position="607"/>
        <end position="644"/>
    </location>
</feature>
<dbReference type="OrthoDB" id="206335at2759"/>
<comment type="caution">
    <text evidence="9">The sequence shown here is derived from an EMBL/GenBank/DDBJ whole genome shotgun (WGS) entry which is preliminary data.</text>
</comment>
<dbReference type="Gene3D" id="3.30.420.10">
    <property type="entry name" value="Ribonuclease H-like superfamily/Ribonuclease H"/>
    <property type="match status" value="1"/>
</dbReference>
<proteinExistence type="inferred from homology"/>
<evidence type="ECO:0000313" key="9">
    <source>
        <dbReference type="EMBL" id="EXJ88384.1"/>
    </source>
</evidence>
<evidence type="ECO:0000256" key="5">
    <source>
        <dbReference type="ARBA" id="ARBA00022839"/>
    </source>
</evidence>
<dbReference type="GO" id="GO:0005634">
    <property type="term" value="C:nucleus"/>
    <property type="evidence" value="ECO:0007669"/>
    <property type="project" value="UniProtKB-SubCell"/>
</dbReference>
<evidence type="ECO:0000259" key="8">
    <source>
        <dbReference type="SMART" id="SM00479"/>
    </source>
</evidence>
<dbReference type="InterPro" id="IPR013520">
    <property type="entry name" value="Ribonucl_H"/>
</dbReference>
<dbReference type="HOGENOM" id="CLU_008679_1_0_1"/>
<comment type="similarity">
    <text evidence="2">Belongs to the REXO1/REXO3 family.</text>
</comment>
<evidence type="ECO:0000256" key="7">
    <source>
        <dbReference type="SAM" id="MobiDB-lite"/>
    </source>
</evidence>
<evidence type="ECO:0000256" key="3">
    <source>
        <dbReference type="ARBA" id="ARBA00022722"/>
    </source>
</evidence>